<feature type="transmembrane region" description="Helical" evidence="2">
    <location>
        <begin position="143"/>
        <end position="163"/>
    </location>
</feature>
<accession>A0A2T2N9T8</accession>
<organism evidence="3 4">
    <name type="scientific">Corynespora cassiicola Philippines</name>
    <dbReference type="NCBI Taxonomy" id="1448308"/>
    <lineage>
        <taxon>Eukaryota</taxon>
        <taxon>Fungi</taxon>
        <taxon>Dikarya</taxon>
        <taxon>Ascomycota</taxon>
        <taxon>Pezizomycotina</taxon>
        <taxon>Dothideomycetes</taxon>
        <taxon>Pleosporomycetidae</taxon>
        <taxon>Pleosporales</taxon>
        <taxon>Corynesporascaceae</taxon>
        <taxon>Corynespora</taxon>
    </lineage>
</organism>
<dbReference type="Proteomes" id="UP000240883">
    <property type="component" value="Unassembled WGS sequence"/>
</dbReference>
<feature type="transmembrane region" description="Helical" evidence="2">
    <location>
        <begin position="65"/>
        <end position="86"/>
    </location>
</feature>
<feature type="transmembrane region" description="Helical" evidence="2">
    <location>
        <begin position="98"/>
        <end position="123"/>
    </location>
</feature>
<feature type="transmembrane region" description="Helical" evidence="2">
    <location>
        <begin position="215"/>
        <end position="235"/>
    </location>
</feature>
<evidence type="ECO:0000313" key="4">
    <source>
        <dbReference type="Proteomes" id="UP000240883"/>
    </source>
</evidence>
<feature type="transmembrane region" description="Helical" evidence="2">
    <location>
        <begin position="33"/>
        <end position="53"/>
    </location>
</feature>
<feature type="region of interest" description="Disordered" evidence="1">
    <location>
        <begin position="314"/>
        <end position="356"/>
    </location>
</feature>
<dbReference type="PANTHER" id="PTHR35184">
    <property type="entry name" value="YALI0C10208P"/>
    <property type="match status" value="1"/>
</dbReference>
<keyword evidence="2" id="KW-0812">Transmembrane</keyword>
<gene>
    <name evidence="3" type="ORF">BS50DRAFT_638747</name>
</gene>
<dbReference type="Pfam" id="PF11309">
    <property type="entry name" value="DUF3112"/>
    <property type="match status" value="1"/>
</dbReference>
<reference evidence="3 4" key="1">
    <citation type="journal article" date="2018" name="Front. Microbiol.">
        <title>Genome-Wide Analysis of Corynespora cassiicola Leaf Fall Disease Putative Effectors.</title>
        <authorList>
            <person name="Lopez D."/>
            <person name="Ribeiro S."/>
            <person name="Label P."/>
            <person name="Fumanal B."/>
            <person name="Venisse J.S."/>
            <person name="Kohler A."/>
            <person name="de Oliveira R.R."/>
            <person name="Labutti K."/>
            <person name="Lipzen A."/>
            <person name="Lail K."/>
            <person name="Bauer D."/>
            <person name="Ohm R.A."/>
            <person name="Barry K.W."/>
            <person name="Spatafora J."/>
            <person name="Grigoriev I.V."/>
            <person name="Martin F.M."/>
            <person name="Pujade-Renaud V."/>
        </authorList>
    </citation>
    <scope>NUCLEOTIDE SEQUENCE [LARGE SCALE GENOMIC DNA]</scope>
    <source>
        <strain evidence="3 4">Philippines</strain>
    </source>
</reference>
<evidence type="ECO:0000256" key="1">
    <source>
        <dbReference type="SAM" id="MobiDB-lite"/>
    </source>
</evidence>
<dbReference type="EMBL" id="KZ678142">
    <property type="protein sequence ID" value="PSN62184.1"/>
    <property type="molecule type" value="Genomic_DNA"/>
</dbReference>
<dbReference type="AlphaFoldDB" id="A0A2T2N9T8"/>
<dbReference type="STRING" id="1448308.A0A2T2N9T8"/>
<feature type="transmembrane region" description="Helical" evidence="2">
    <location>
        <begin position="183"/>
        <end position="203"/>
    </location>
</feature>
<evidence type="ECO:0000256" key="2">
    <source>
        <dbReference type="SAM" id="Phobius"/>
    </source>
</evidence>
<keyword evidence="4" id="KW-1185">Reference proteome</keyword>
<keyword evidence="2" id="KW-1133">Transmembrane helix</keyword>
<sequence length="367" mass="41019">MDSQTNDSQTNSGPPYAPSQWLLGGTPKTNVDIPITAILLVLYIIGAVTHMTIFQKNMRQGHKFIFSAVLFGFCFARSITCVLRISSTSVPSNIRLQLAAQIFVTAGVVAAFIINLFFTLRIIRSMHPRFGWSLSLSLLFRSLYVLVVCSLIMVVTATVQTYFTLDRDILHIDRALQLYGSTYFAVVSFLPLPFMLISYLLPHHQPPEPFGAGRLSTKVFIVATGATFLTLGAWYRAGTSYLSPVPKTQPLPRYFHRACFYVFNFVVEIVVVYFYAAMRIDRRFWIPNGAHGPGSYAEAGSSPASIVASVEEGGVEDSREDVARALEGEREKRSISKSRSTSRERSPARPLRTQQPVWRTSEEIIIL</sequence>
<name>A0A2T2N9T8_CORCC</name>
<dbReference type="PANTHER" id="PTHR35184:SF1">
    <property type="entry name" value="INTEGRAL MEMBRANE PROTEIN"/>
    <property type="match status" value="1"/>
</dbReference>
<evidence type="ECO:0000313" key="3">
    <source>
        <dbReference type="EMBL" id="PSN62184.1"/>
    </source>
</evidence>
<dbReference type="InterPro" id="IPR021460">
    <property type="entry name" value="DUF3112"/>
</dbReference>
<protein>
    <submittedName>
        <fullName evidence="3">Uncharacterized protein</fullName>
    </submittedName>
</protein>
<feature type="compositionally biased region" description="Basic and acidic residues" evidence="1">
    <location>
        <begin position="316"/>
        <end position="334"/>
    </location>
</feature>
<keyword evidence="2" id="KW-0472">Membrane</keyword>
<feature type="transmembrane region" description="Helical" evidence="2">
    <location>
        <begin position="255"/>
        <end position="276"/>
    </location>
</feature>
<proteinExistence type="predicted"/>
<dbReference type="OrthoDB" id="3357002at2759"/>